<dbReference type="PANTHER" id="PTHR42938">
    <property type="entry name" value="FORMATE DEHYDROGENASE 1"/>
    <property type="match status" value="1"/>
</dbReference>
<keyword evidence="2" id="KW-1133">Transmembrane helix</keyword>
<evidence type="ECO:0000256" key="1">
    <source>
        <dbReference type="SAM" id="MobiDB-lite"/>
    </source>
</evidence>
<evidence type="ECO:0000313" key="4">
    <source>
        <dbReference type="Proteomes" id="UP000030748"/>
    </source>
</evidence>
<keyword evidence="4" id="KW-1185">Reference proteome</keyword>
<sequence>MEDSSEEELDENGPIENGHLVTRPHTPYHPSVKLSLPWLDLRVFYIRVSRCVINDPDHLTLNLVPLSRNTLLEVNSVRPSIYADGISTLLKKDRLDKRSEEVTFVSTDSIRMTGSVKFEVFNQDVLILSGTLELALNGNGFIGESKYQGQSWNMECDGFLLKGNQNNYTGSDSSFSPAIEVYVAGSFLGSPVILIKSLQLNNHRRKQVRKGMLESIPEYEAAPQSRKDDSSNYPTIQSTHYPDYKQQDEDNCSPYLGMEYLEGEDGELSWFNAGVRVGVGIGLSISLGVGIGVGLFVRTYQGTTKNLIRRLL</sequence>
<protein>
    <recommendedName>
        <fullName evidence="5">Erythronate-4-phosphate dehydrogenase family protein</fullName>
    </recommendedName>
</protein>
<dbReference type="STRING" id="4155.A0A022RC13"/>
<evidence type="ECO:0008006" key="5">
    <source>
        <dbReference type="Google" id="ProtNLM"/>
    </source>
</evidence>
<gene>
    <name evidence="3" type="ORF">MIMGU_mgv1a026032mg</name>
</gene>
<reference evidence="3 4" key="1">
    <citation type="journal article" date="2013" name="Proc. Natl. Acad. Sci. U.S.A.">
        <title>Fine-scale variation in meiotic recombination in Mimulus inferred from population shotgun sequencing.</title>
        <authorList>
            <person name="Hellsten U."/>
            <person name="Wright K.M."/>
            <person name="Jenkins J."/>
            <person name="Shu S."/>
            <person name="Yuan Y."/>
            <person name="Wessler S.R."/>
            <person name="Schmutz J."/>
            <person name="Willis J.H."/>
            <person name="Rokhsar D.S."/>
        </authorList>
    </citation>
    <scope>NUCLEOTIDE SEQUENCE [LARGE SCALE GENOMIC DNA]</scope>
    <source>
        <strain evidence="4">cv. DUN x IM62</strain>
    </source>
</reference>
<organism evidence="3 4">
    <name type="scientific">Erythranthe guttata</name>
    <name type="common">Yellow monkey flower</name>
    <name type="synonym">Mimulus guttatus</name>
    <dbReference type="NCBI Taxonomy" id="4155"/>
    <lineage>
        <taxon>Eukaryota</taxon>
        <taxon>Viridiplantae</taxon>
        <taxon>Streptophyta</taxon>
        <taxon>Embryophyta</taxon>
        <taxon>Tracheophyta</taxon>
        <taxon>Spermatophyta</taxon>
        <taxon>Magnoliopsida</taxon>
        <taxon>eudicotyledons</taxon>
        <taxon>Gunneridae</taxon>
        <taxon>Pentapetalae</taxon>
        <taxon>asterids</taxon>
        <taxon>lamiids</taxon>
        <taxon>Lamiales</taxon>
        <taxon>Phrymaceae</taxon>
        <taxon>Erythranthe</taxon>
    </lineage>
</organism>
<evidence type="ECO:0000256" key="2">
    <source>
        <dbReference type="SAM" id="Phobius"/>
    </source>
</evidence>
<name>A0A022RC13_ERYGU</name>
<feature type="transmembrane region" description="Helical" evidence="2">
    <location>
        <begin position="277"/>
        <end position="300"/>
    </location>
</feature>
<dbReference type="eggNOG" id="ENOG502QQ72">
    <property type="taxonomic scope" value="Eukaryota"/>
</dbReference>
<dbReference type="GO" id="GO:0004617">
    <property type="term" value="F:phosphoglycerate dehydrogenase activity"/>
    <property type="evidence" value="ECO:0000318"/>
    <property type="project" value="GO_Central"/>
</dbReference>
<keyword evidence="2" id="KW-0812">Transmembrane</keyword>
<accession>A0A022RC13</accession>
<feature type="region of interest" description="Disordered" evidence="1">
    <location>
        <begin position="219"/>
        <end position="249"/>
    </location>
</feature>
<evidence type="ECO:0000313" key="3">
    <source>
        <dbReference type="EMBL" id="EYU37796.1"/>
    </source>
</evidence>
<dbReference type="Proteomes" id="UP000030748">
    <property type="component" value="Unassembled WGS sequence"/>
</dbReference>
<keyword evidence="2" id="KW-0472">Membrane</keyword>
<dbReference type="EMBL" id="KI630513">
    <property type="protein sequence ID" value="EYU37796.1"/>
    <property type="molecule type" value="Genomic_DNA"/>
</dbReference>
<feature type="compositionally biased region" description="Polar residues" evidence="1">
    <location>
        <begin position="231"/>
        <end position="240"/>
    </location>
</feature>
<feature type="region of interest" description="Disordered" evidence="1">
    <location>
        <begin position="1"/>
        <end position="24"/>
    </location>
</feature>
<dbReference type="PANTHER" id="PTHR42938:SF7">
    <property type="entry name" value="ERYTHRONATE-4-PHOSPHATE DEHYDROGENASE FAMILY PROTEIN"/>
    <property type="match status" value="1"/>
</dbReference>
<feature type="compositionally biased region" description="Acidic residues" evidence="1">
    <location>
        <begin position="1"/>
        <end position="13"/>
    </location>
</feature>
<proteinExistence type="predicted"/>
<dbReference type="AlphaFoldDB" id="A0A022RC13"/>